<dbReference type="Gene3D" id="2.20.70.10">
    <property type="match status" value="1"/>
</dbReference>
<dbReference type="PROSITE" id="PS50804">
    <property type="entry name" value="SCAN_BOX"/>
    <property type="match status" value="1"/>
</dbReference>
<keyword evidence="4" id="KW-1185">Reference proteome</keyword>
<sequence length="128" mass="15602">MVQDTREEGTSLPQGWEKWRCHSSGLFYYYDRTTKCRQWGRPGRTTEQQCLEMMEQFMQRMMHEMRAWREERDAKMDTNAQKMENKMDAKISNFFQLLLFCSTANQRNTFGDTKRFFYFNNSSEEMVH</sequence>
<dbReference type="Ensembl" id="ENSEBUT00000012663.1">
    <property type="protein sequence ID" value="ENSEBUP00000012087.1"/>
    <property type="gene ID" value="ENSEBUG00000007718.1"/>
</dbReference>
<feature type="domain" description="WW" evidence="1">
    <location>
        <begin position="10"/>
        <end position="44"/>
    </location>
</feature>
<feature type="domain" description="SCAN box" evidence="2">
    <location>
        <begin position="36"/>
        <end position="72"/>
    </location>
</feature>
<evidence type="ECO:0000313" key="3">
    <source>
        <dbReference type="Ensembl" id="ENSEBUP00000012087.1"/>
    </source>
</evidence>
<dbReference type="SUPFAM" id="SSF47353">
    <property type="entry name" value="Retrovirus capsid dimerization domain-like"/>
    <property type="match status" value="1"/>
</dbReference>
<evidence type="ECO:0008006" key="5">
    <source>
        <dbReference type="Google" id="ProtNLM"/>
    </source>
</evidence>
<dbReference type="InterPro" id="IPR001202">
    <property type="entry name" value="WW_dom"/>
</dbReference>
<evidence type="ECO:0000259" key="2">
    <source>
        <dbReference type="PROSITE" id="PS50804"/>
    </source>
</evidence>
<proteinExistence type="predicted"/>
<protein>
    <recommendedName>
        <fullName evidence="5">WW domain-containing protein</fullName>
    </recommendedName>
</protein>
<dbReference type="GeneTree" id="ENSGT00930000152716"/>
<name>A0A8C4Q9F9_EPTBU</name>
<reference evidence="3" key="2">
    <citation type="submission" date="2025-09" db="UniProtKB">
        <authorList>
            <consortium name="Ensembl"/>
        </authorList>
    </citation>
    <scope>IDENTIFICATION</scope>
</reference>
<dbReference type="InterPro" id="IPR036020">
    <property type="entry name" value="WW_dom_sf"/>
</dbReference>
<dbReference type="InterPro" id="IPR003309">
    <property type="entry name" value="SCAN_dom"/>
</dbReference>
<dbReference type="Proteomes" id="UP000694388">
    <property type="component" value="Unplaced"/>
</dbReference>
<organism evidence="3 4">
    <name type="scientific">Eptatretus burgeri</name>
    <name type="common">Inshore hagfish</name>
    <dbReference type="NCBI Taxonomy" id="7764"/>
    <lineage>
        <taxon>Eukaryota</taxon>
        <taxon>Metazoa</taxon>
        <taxon>Chordata</taxon>
        <taxon>Craniata</taxon>
        <taxon>Vertebrata</taxon>
        <taxon>Cyclostomata</taxon>
        <taxon>Myxini</taxon>
        <taxon>Myxiniformes</taxon>
        <taxon>Myxinidae</taxon>
        <taxon>Eptatretinae</taxon>
        <taxon>Eptatretus</taxon>
    </lineage>
</organism>
<accession>A0A8C4Q9F9</accession>
<dbReference type="PROSITE" id="PS50020">
    <property type="entry name" value="WW_DOMAIN_2"/>
    <property type="match status" value="1"/>
</dbReference>
<evidence type="ECO:0000259" key="1">
    <source>
        <dbReference type="PROSITE" id="PS50020"/>
    </source>
</evidence>
<dbReference type="AlphaFoldDB" id="A0A8C4Q9F9"/>
<evidence type="ECO:0000313" key="4">
    <source>
        <dbReference type="Proteomes" id="UP000694388"/>
    </source>
</evidence>
<dbReference type="Pfam" id="PF02023">
    <property type="entry name" value="SCAN"/>
    <property type="match status" value="1"/>
</dbReference>
<dbReference type="SUPFAM" id="SSF51045">
    <property type="entry name" value="WW domain"/>
    <property type="match status" value="1"/>
</dbReference>
<reference evidence="3" key="1">
    <citation type="submission" date="2025-08" db="UniProtKB">
        <authorList>
            <consortium name="Ensembl"/>
        </authorList>
    </citation>
    <scope>IDENTIFICATION</scope>
</reference>